<accession>B0DMH7</accession>
<organism evidence="3">
    <name type="scientific">Laccaria bicolor (strain S238N-H82 / ATCC MYA-4686)</name>
    <name type="common">Bicoloured deceiver</name>
    <name type="synonym">Laccaria laccata var. bicolor</name>
    <dbReference type="NCBI Taxonomy" id="486041"/>
    <lineage>
        <taxon>Eukaryota</taxon>
        <taxon>Fungi</taxon>
        <taxon>Dikarya</taxon>
        <taxon>Basidiomycota</taxon>
        <taxon>Agaricomycotina</taxon>
        <taxon>Agaricomycetes</taxon>
        <taxon>Agaricomycetidae</taxon>
        <taxon>Agaricales</taxon>
        <taxon>Agaricineae</taxon>
        <taxon>Hydnangiaceae</taxon>
        <taxon>Laccaria</taxon>
    </lineage>
</organism>
<keyword evidence="3" id="KW-1185">Reference proteome</keyword>
<evidence type="ECO:0000313" key="3">
    <source>
        <dbReference type="Proteomes" id="UP000001194"/>
    </source>
</evidence>
<evidence type="ECO:0000313" key="2">
    <source>
        <dbReference type="EMBL" id="EDR04188.1"/>
    </source>
</evidence>
<evidence type="ECO:0000259" key="1">
    <source>
        <dbReference type="Pfam" id="PF12937"/>
    </source>
</evidence>
<dbReference type="InParanoid" id="B0DMH7"/>
<protein>
    <submittedName>
        <fullName evidence="2">Predicted protein</fullName>
    </submittedName>
</protein>
<dbReference type="CDD" id="cd09917">
    <property type="entry name" value="F-box_SF"/>
    <property type="match status" value="1"/>
</dbReference>
<proteinExistence type="predicted"/>
<dbReference type="EMBL" id="DS547119">
    <property type="protein sequence ID" value="EDR04188.1"/>
    <property type="molecule type" value="Genomic_DNA"/>
</dbReference>
<dbReference type="Proteomes" id="UP000001194">
    <property type="component" value="Unassembled WGS sequence"/>
</dbReference>
<dbReference type="KEGG" id="lbc:LACBIDRAFT_330795"/>
<name>B0DMH7_LACBS</name>
<feature type="domain" description="F-box" evidence="1">
    <location>
        <begin position="4"/>
        <end position="51"/>
    </location>
</feature>
<reference evidence="2 3" key="1">
    <citation type="journal article" date="2008" name="Nature">
        <title>The genome of Laccaria bicolor provides insights into mycorrhizal symbiosis.</title>
        <authorList>
            <person name="Martin F."/>
            <person name="Aerts A."/>
            <person name="Ahren D."/>
            <person name="Brun A."/>
            <person name="Danchin E.G.J."/>
            <person name="Duchaussoy F."/>
            <person name="Gibon J."/>
            <person name="Kohler A."/>
            <person name="Lindquist E."/>
            <person name="Pereda V."/>
            <person name="Salamov A."/>
            <person name="Shapiro H.J."/>
            <person name="Wuyts J."/>
            <person name="Blaudez D."/>
            <person name="Buee M."/>
            <person name="Brokstein P."/>
            <person name="Canbaeck B."/>
            <person name="Cohen D."/>
            <person name="Courty P.E."/>
            <person name="Coutinho P.M."/>
            <person name="Delaruelle C."/>
            <person name="Detter J.C."/>
            <person name="Deveau A."/>
            <person name="DiFazio S."/>
            <person name="Duplessis S."/>
            <person name="Fraissinet-Tachet L."/>
            <person name="Lucic E."/>
            <person name="Frey-Klett P."/>
            <person name="Fourrey C."/>
            <person name="Feussner I."/>
            <person name="Gay G."/>
            <person name="Grimwood J."/>
            <person name="Hoegger P.J."/>
            <person name="Jain P."/>
            <person name="Kilaru S."/>
            <person name="Labbe J."/>
            <person name="Lin Y.C."/>
            <person name="Legue V."/>
            <person name="Le Tacon F."/>
            <person name="Marmeisse R."/>
            <person name="Melayah D."/>
            <person name="Montanini B."/>
            <person name="Muratet M."/>
            <person name="Nehls U."/>
            <person name="Niculita-Hirzel H."/>
            <person name="Oudot-Le Secq M.P."/>
            <person name="Peter M."/>
            <person name="Quesneville H."/>
            <person name="Rajashekar B."/>
            <person name="Reich M."/>
            <person name="Rouhier N."/>
            <person name="Schmutz J."/>
            <person name="Yin T."/>
            <person name="Chalot M."/>
            <person name="Henrissat B."/>
            <person name="Kuees U."/>
            <person name="Lucas S."/>
            <person name="Van de Peer Y."/>
            <person name="Podila G.K."/>
            <person name="Polle A."/>
            <person name="Pukkila P.J."/>
            <person name="Richardson P.M."/>
            <person name="Rouze P."/>
            <person name="Sanders I.R."/>
            <person name="Stajich J.E."/>
            <person name="Tunlid A."/>
            <person name="Tuskan G."/>
            <person name="Grigoriev I.V."/>
        </authorList>
    </citation>
    <scope>NUCLEOTIDE SEQUENCE [LARGE SCALE GENOMIC DNA]</scope>
    <source>
        <strain evidence="3">S238N-H82 / ATCC MYA-4686</strain>
    </source>
</reference>
<dbReference type="HOGENOM" id="CLU_021164_0_2_1"/>
<dbReference type="OrthoDB" id="3062226at2759"/>
<dbReference type="GeneID" id="6080689"/>
<dbReference type="InterPro" id="IPR001810">
    <property type="entry name" value="F-box_dom"/>
</dbReference>
<sequence>MDCPEEILIKIFEFVYYEPYNWVDQRSLAALARTCRRFQNPALDILWSNLSTLKPLFYCLPEGSWTITIGGEIQLTRHSWTPEDWKACLKYTPRIKRLGIDLRWMLSGGHFGDIYSIGPLQALAVQCFDFEAVRDVAEPLCSQSPLLEKLFIRMPMKYLSPNPELSCLLQNMICGHQCLRQLFCTETLLPQEVLRFLSASKIEVLSIRNTAEELLQNLPSTEQGFSSLRRLTVCASHLKYCSELLQRINTRSLQSFEVVHLHLPDSLSIKELFQTLERRCSHALFNSVHLHQPRHSEENYYAPEYGLALSNFRPLFAFKNLEVLEIELFCPFRLDTSDIKLMAPKWPCMRQFKLGYYYKGFGHPSKISVNCLLSFARHWPDLEELSISLGDLWKTSHVQGRPGRGYSCPKVIDLALGDSRVDSQSCYRPLAEFLDDFFPSIDGVIKRREMGSLERHIGPWVYITDIMAELATEREEAELDSDSQP</sequence>
<dbReference type="AlphaFoldDB" id="B0DMH7"/>
<gene>
    <name evidence="2" type="ORF">LACBIDRAFT_330795</name>
</gene>
<dbReference type="Pfam" id="PF12937">
    <property type="entry name" value="F-box-like"/>
    <property type="match status" value="1"/>
</dbReference>
<dbReference type="RefSeq" id="XP_001885079.1">
    <property type="nucleotide sequence ID" value="XM_001885044.1"/>
</dbReference>